<dbReference type="STRING" id="243090.RB3298"/>
<dbReference type="HOGENOM" id="CLU_3315995_0_0_0"/>
<proteinExistence type="predicted"/>
<evidence type="ECO:0000313" key="1">
    <source>
        <dbReference type="EMBL" id="CAD73109.1"/>
    </source>
</evidence>
<dbReference type="Proteomes" id="UP000001025">
    <property type="component" value="Chromosome"/>
</dbReference>
<protein>
    <submittedName>
        <fullName evidence="1">Uncharacterized protein</fullName>
    </submittedName>
</protein>
<name>Q7UUH0_RHOBA</name>
<organism evidence="1 2">
    <name type="scientific">Rhodopirellula baltica (strain DSM 10527 / NCIMB 13988 / SH1)</name>
    <dbReference type="NCBI Taxonomy" id="243090"/>
    <lineage>
        <taxon>Bacteria</taxon>
        <taxon>Pseudomonadati</taxon>
        <taxon>Planctomycetota</taxon>
        <taxon>Planctomycetia</taxon>
        <taxon>Pirellulales</taxon>
        <taxon>Pirellulaceae</taxon>
        <taxon>Rhodopirellula</taxon>
    </lineage>
</organism>
<reference evidence="1 2" key="1">
    <citation type="journal article" date="2003" name="Proc. Natl. Acad. Sci. U.S.A.">
        <title>Complete genome sequence of the marine planctomycete Pirellula sp. strain 1.</title>
        <authorList>
            <person name="Gloeckner F.O."/>
            <person name="Kube M."/>
            <person name="Bauer M."/>
            <person name="Teeling H."/>
            <person name="Lombardot T."/>
            <person name="Ludwig W."/>
            <person name="Gade D."/>
            <person name="Beck A."/>
            <person name="Borzym K."/>
            <person name="Heitmann K."/>
            <person name="Rabus R."/>
            <person name="Schlesner H."/>
            <person name="Amann R."/>
            <person name="Reinhardt R."/>
        </authorList>
    </citation>
    <scope>NUCLEOTIDE SEQUENCE [LARGE SCALE GENOMIC DNA]</scope>
    <source>
        <strain evidence="2">DSM 10527 / NCIMB 13988 / SH1</strain>
    </source>
</reference>
<dbReference type="KEGG" id="rba:RB3298"/>
<gene>
    <name evidence="1" type="ordered locus">RB3298</name>
</gene>
<accession>Q7UUH0</accession>
<dbReference type="AlphaFoldDB" id="Q7UUH0"/>
<sequence>MTPAHVLSQRNLTRDLSIRSADRDRHHPIQLLQTKRFFQ</sequence>
<dbReference type="EnsemblBacteria" id="CAD73109">
    <property type="protein sequence ID" value="CAD73109"/>
    <property type="gene ID" value="RB3298"/>
</dbReference>
<dbReference type="InParanoid" id="Q7UUH0"/>
<keyword evidence="2" id="KW-1185">Reference proteome</keyword>
<evidence type="ECO:0000313" key="2">
    <source>
        <dbReference type="Proteomes" id="UP000001025"/>
    </source>
</evidence>
<dbReference type="EMBL" id="BX294138">
    <property type="protein sequence ID" value="CAD73109.1"/>
    <property type="molecule type" value="Genomic_DNA"/>
</dbReference>